<dbReference type="AlphaFoldDB" id="A0A1B2HK17"/>
<keyword evidence="3" id="KW-1185">Reference proteome</keyword>
<accession>A0A1B2HK17</accession>
<reference evidence="2 3" key="1">
    <citation type="submission" date="2016-07" db="EMBL/GenBank/DDBJ databases">
        <title>Complete genome sequence of the Lentzea guizhouensis DHS C013.</title>
        <authorList>
            <person name="Cao C."/>
        </authorList>
    </citation>
    <scope>NUCLEOTIDE SEQUENCE [LARGE SCALE GENOMIC DNA]</scope>
    <source>
        <strain evidence="2 3">DHS C013</strain>
    </source>
</reference>
<protein>
    <submittedName>
        <fullName evidence="2">Uncharacterized protein</fullName>
    </submittedName>
</protein>
<gene>
    <name evidence="2" type="ORF">BBK82_20440</name>
</gene>
<dbReference type="EMBL" id="CP016793">
    <property type="protein sequence ID" value="ANZ38078.1"/>
    <property type="molecule type" value="Genomic_DNA"/>
</dbReference>
<organism evidence="2 3">
    <name type="scientific">Lentzea guizhouensis</name>
    <dbReference type="NCBI Taxonomy" id="1586287"/>
    <lineage>
        <taxon>Bacteria</taxon>
        <taxon>Bacillati</taxon>
        <taxon>Actinomycetota</taxon>
        <taxon>Actinomycetes</taxon>
        <taxon>Pseudonocardiales</taxon>
        <taxon>Pseudonocardiaceae</taxon>
        <taxon>Lentzea</taxon>
    </lineage>
</organism>
<keyword evidence="1" id="KW-0732">Signal</keyword>
<name>A0A1B2HK17_9PSEU</name>
<proteinExistence type="predicted"/>
<evidence type="ECO:0000313" key="2">
    <source>
        <dbReference type="EMBL" id="ANZ38078.1"/>
    </source>
</evidence>
<feature type="chain" id="PRO_5008538283" evidence="1">
    <location>
        <begin position="31"/>
        <end position="71"/>
    </location>
</feature>
<dbReference type="KEGG" id="led:BBK82_20440"/>
<evidence type="ECO:0000313" key="3">
    <source>
        <dbReference type="Proteomes" id="UP000093053"/>
    </source>
</evidence>
<sequence length="71" mass="7489">MRESKINAFMKVLAMSVFGAAALTGVSAMAAASEVSAAPVELHCSKWSATPIETQSRHWVDGKSPKNGLLN</sequence>
<evidence type="ECO:0000256" key="1">
    <source>
        <dbReference type="SAM" id="SignalP"/>
    </source>
</evidence>
<feature type="signal peptide" evidence="1">
    <location>
        <begin position="1"/>
        <end position="30"/>
    </location>
</feature>
<dbReference type="Proteomes" id="UP000093053">
    <property type="component" value="Chromosome"/>
</dbReference>